<evidence type="ECO:0000259" key="1">
    <source>
        <dbReference type="Pfam" id="PF14371"/>
    </source>
</evidence>
<evidence type="ECO:0000313" key="3">
    <source>
        <dbReference type="Proteomes" id="UP000001520"/>
    </source>
</evidence>
<dbReference type="Proteomes" id="UP000001520">
    <property type="component" value="Chromosome"/>
</dbReference>
<organism evidence="2 3">
    <name type="scientific">Deferribacter desulfuricans (strain DSM 14783 / JCM 11476 / NBRC 101012 / SSM1)</name>
    <dbReference type="NCBI Taxonomy" id="639282"/>
    <lineage>
        <taxon>Bacteria</taxon>
        <taxon>Pseudomonadati</taxon>
        <taxon>Deferribacterota</taxon>
        <taxon>Deferribacteres</taxon>
        <taxon>Deferribacterales</taxon>
        <taxon>Deferribacteraceae</taxon>
        <taxon>Deferribacter</taxon>
    </lineage>
</organism>
<sequence length="243" mass="27836">MKQVNLFLTLLLFLLYPLVSTSGVILTAHQNNTTTKDYIEGKWLKSVTGNFEFIFNGSKKTAYLVNHKEKSVTITTQEDLAKMKKFSAMMGNSFGYTNQKPPKITTKVVKIGRKRIAGCNTTGYKIYSDNSDVEEVYFCNDSKLIKSFNTALANDLKEFSSFNESQDIYNYNLKKYGIPFLIKDVKRNQIIYEVKNVEYKKLKSSTFSYPKNYKIIRTADMFKQIPQIPQGLPGNIPNIPGQY</sequence>
<dbReference type="InterPro" id="IPR025524">
    <property type="entry name" value="DUF4412"/>
</dbReference>
<evidence type="ECO:0000313" key="2">
    <source>
        <dbReference type="EMBL" id="BAI81072.1"/>
    </source>
</evidence>
<dbReference type="RefSeq" id="WP_013008318.1">
    <property type="nucleotide sequence ID" value="NC_013939.1"/>
</dbReference>
<keyword evidence="3" id="KW-1185">Reference proteome</keyword>
<proteinExistence type="predicted"/>
<accession>D3P8N2</accession>
<feature type="domain" description="DUF4412" evidence="1">
    <location>
        <begin position="54"/>
        <end position="213"/>
    </location>
</feature>
<dbReference type="EMBL" id="AP011529">
    <property type="protein sequence ID" value="BAI81072.1"/>
    <property type="molecule type" value="Genomic_DNA"/>
</dbReference>
<dbReference type="Pfam" id="PF14371">
    <property type="entry name" value="DUF4412"/>
    <property type="match status" value="1"/>
</dbReference>
<protein>
    <recommendedName>
        <fullName evidence="1">DUF4412 domain-containing protein</fullName>
    </recommendedName>
</protein>
<dbReference type="AlphaFoldDB" id="D3P8N2"/>
<gene>
    <name evidence="2" type="ordered locus">DEFDS_1614</name>
</gene>
<dbReference type="STRING" id="639282.DEFDS_1614"/>
<reference evidence="2 3" key="1">
    <citation type="journal article" date="2010" name="DNA Res.">
        <title>Bacterial lifestyle in a deep-sea hydrothermal vent chimney revealed by the genome sequence of the thermophilic bacterium Deferribacter desulfuricans SSM1.</title>
        <authorList>
            <person name="Takaki Y."/>
            <person name="Shimamura S."/>
            <person name="Nakagawa S."/>
            <person name="Fukuhara Y."/>
            <person name="Horikawa H."/>
            <person name="Ankai A."/>
            <person name="Harada T."/>
            <person name="Hosoyama A."/>
            <person name="Oguchi A."/>
            <person name="Fukui S."/>
            <person name="Fujita N."/>
            <person name="Takami H."/>
            <person name="Takai K."/>
        </authorList>
    </citation>
    <scope>NUCLEOTIDE SEQUENCE [LARGE SCALE GENOMIC DNA]</scope>
    <source>
        <strain evidence="3">DSM 14783 / JCM 11476 / NBRC 101012 / SSM1</strain>
    </source>
</reference>
<dbReference type="HOGENOM" id="CLU_1141092_0_0_0"/>
<dbReference type="KEGG" id="ddf:DEFDS_1614"/>
<name>D3P8N2_DEFDS</name>